<evidence type="ECO:0000313" key="1">
    <source>
        <dbReference type="EMBL" id="MBB5758871.1"/>
    </source>
</evidence>
<dbReference type="Proteomes" id="UP000583454">
    <property type="component" value="Unassembled WGS sequence"/>
</dbReference>
<sequence>MNTKPLTGIIPAGSLIIFSLGLDEDAYNKGAYRATQDIRQSDAIDNYAMYMRDERPDERPFNEGFCLWMLKEGLIEEVDTVNWYLGDHDRFDPHHS</sequence>
<name>A0A840ZPR6_9HYPH</name>
<comment type="caution">
    <text evidence="1">The sequence shown here is derived from an EMBL/GenBank/DDBJ whole genome shotgun (WGS) entry which is preliminary data.</text>
</comment>
<keyword evidence="2" id="KW-1185">Reference proteome</keyword>
<proteinExistence type="predicted"/>
<protein>
    <submittedName>
        <fullName evidence="1">Uncharacterized protein</fullName>
    </submittedName>
</protein>
<gene>
    <name evidence="1" type="ORF">HNR00_003598</name>
</gene>
<accession>A0A840ZPR6</accession>
<organism evidence="1 2">
    <name type="scientific">Methylorubrum rhodinum</name>
    <dbReference type="NCBI Taxonomy" id="29428"/>
    <lineage>
        <taxon>Bacteria</taxon>
        <taxon>Pseudomonadati</taxon>
        <taxon>Pseudomonadota</taxon>
        <taxon>Alphaproteobacteria</taxon>
        <taxon>Hyphomicrobiales</taxon>
        <taxon>Methylobacteriaceae</taxon>
        <taxon>Methylorubrum</taxon>
    </lineage>
</organism>
<dbReference type="EMBL" id="JACHOP010000017">
    <property type="protein sequence ID" value="MBB5758871.1"/>
    <property type="molecule type" value="Genomic_DNA"/>
</dbReference>
<dbReference type="AlphaFoldDB" id="A0A840ZPR6"/>
<reference evidence="1 2" key="1">
    <citation type="submission" date="2020-08" db="EMBL/GenBank/DDBJ databases">
        <title>Genomic Encyclopedia of Type Strains, Phase IV (KMG-IV): sequencing the most valuable type-strain genomes for metagenomic binning, comparative biology and taxonomic classification.</title>
        <authorList>
            <person name="Goeker M."/>
        </authorList>
    </citation>
    <scope>NUCLEOTIDE SEQUENCE [LARGE SCALE GENOMIC DNA]</scope>
    <source>
        <strain evidence="1 2">DSM 2163</strain>
    </source>
</reference>
<evidence type="ECO:0000313" key="2">
    <source>
        <dbReference type="Proteomes" id="UP000583454"/>
    </source>
</evidence>
<dbReference type="RefSeq" id="WP_183571678.1">
    <property type="nucleotide sequence ID" value="NZ_JACHOP010000017.1"/>
</dbReference>